<dbReference type="Proteomes" id="UP000673375">
    <property type="component" value="Unassembled WGS sequence"/>
</dbReference>
<proteinExistence type="predicted"/>
<accession>A0ABS4CIZ6</accession>
<gene>
    <name evidence="2" type="ORF">I6N96_08930</name>
</gene>
<dbReference type="RefSeq" id="WP_209557230.1">
    <property type="nucleotide sequence ID" value="NZ_JAEDXU010000004.1"/>
</dbReference>
<evidence type="ECO:0000313" key="3">
    <source>
        <dbReference type="Proteomes" id="UP000673375"/>
    </source>
</evidence>
<dbReference type="EMBL" id="JAEDXU010000004">
    <property type="protein sequence ID" value="MBP1046408.1"/>
    <property type="molecule type" value="Genomic_DNA"/>
</dbReference>
<protein>
    <submittedName>
        <fullName evidence="2">Uncharacterized protein</fullName>
    </submittedName>
</protein>
<evidence type="ECO:0000256" key="1">
    <source>
        <dbReference type="SAM" id="MobiDB-lite"/>
    </source>
</evidence>
<feature type="region of interest" description="Disordered" evidence="1">
    <location>
        <begin position="36"/>
        <end position="55"/>
    </location>
</feature>
<evidence type="ECO:0000313" key="2">
    <source>
        <dbReference type="EMBL" id="MBP1046408.1"/>
    </source>
</evidence>
<reference evidence="2 3" key="1">
    <citation type="submission" date="2020-12" db="EMBL/GenBank/DDBJ databases">
        <title>Vagococcus allomyrinae sp. nov. and Enterococcus lavae sp. nov., isolated from the larvae of Allomyrina dichotoma.</title>
        <authorList>
            <person name="Lee S.D."/>
        </authorList>
    </citation>
    <scope>NUCLEOTIDE SEQUENCE [LARGE SCALE GENOMIC DNA]</scope>
    <source>
        <strain evidence="2 3">BWM-S5</strain>
    </source>
</reference>
<keyword evidence="3" id="KW-1185">Reference proteome</keyword>
<feature type="compositionally biased region" description="Basic and acidic residues" evidence="1">
    <location>
        <begin position="46"/>
        <end position="55"/>
    </location>
</feature>
<organism evidence="2 3">
    <name type="scientific">Enterococcus larvae</name>
    <dbReference type="NCBI Taxonomy" id="2794352"/>
    <lineage>
        <taxon>Bacteria</taxon>
        <taxon>Bacillati</taxon>
        <taxon>Bacillota</taxon>
        <taxon>Bacilli</taxon>
        <taxon>Lactobacillales</taxon>
        <taxon>Enterococcaceae</taxon>
        <taxon>Enterococcus</taxon>
    </lineage>
</organism>
<comment type="caution">
    <text evidence="2">The sequence shown here is derived from an EMBL/GenBank/DDBJ whole genome shotgun (WGS) entry which is preliminary data.</text>
</comment>
<sequence length="98" mass="11250">MEYKNTKTGATFSSPCVISGGNWIPLNQEFVEVKKESVSMDTQEPANEKPEQIEEKVGSIPDGITKEQIMKELDAFDVKYDKRWGEKRLYDLMMQQGE</sequence>
<name>A0ABS4CIZ6_9ENTE</name>